<dbReference type="Proteomes" id="UP000541444">
    <property type="component" value="Unassembled WGS sequence"/>
</dbReference>
<name>A0A7J7L089_9MAGN</name>
<proteinExistence type="predicted"/>
<keyword evidence="2" id="KW-1185">Reference proteome</keyword>
<accession>A0A7J7L089</accession>
<sequence length="64" mass="7301">MSSRNDTLFPFFLPGSEGIYRHLPEIHGSSCKYQVLELKAMEHELECKATLLSVKEMNLLLSAF</sequence>
<evidence type="ECO:0000313" key="2">
    <source>
        <dbReference type="Proteomes" id="UP000541444"/>
    </source>
</evidence>
<evidence type="ECO:0000313" key="1">
    <source>
        <dbReference type="EMBL" id="KAF6136013.1"/>
    </source>
</evidence>
<gene>
    <name evidence="1" type="ORF">GIB67_006905</name>
</gene>
<reference evidence="1 2" key="1">
    <citation type="journal article" date="2020" name="IScience">
        <title>Genome Sequencing of the Endangered Kingdonia uniflora (Circaeasteraceae, Ranunculales) Reveals Potential Mechanisms of Evolutionary Specialization.</title>
        <authorList>
            <person name="Sun Y."/>
            <person name="Deng T."/>
            <person name="Zhang A."/>
            <person name="Moore M.J."/>
            <person name="Landis J.B."/>
            <person name="Lin N."/>
            <person name="Zhang H."/>
            <person name="Zhang X."/>
            <person name="Huang J."/>
            <person name="Zhang X."/>
            <person name="Sun H."/>
            <person name="Wang H."/>
        </authorList>
    </citation>
    <scope>NUCLEOTIDE SEQUENCE [LARGE SCALE GENOMIC DNA]</scope>
    <source>
        <strain evidence="1">TB1705</strain>
        <tissue evidence="1">Leaf</tissue>
    </source>
</reference>
<comment type="caution">
    <text evidence="1">The sequence shown here is derived from an EMBL/GenBank/DDBJ whole genome shotgun (WGS) entry which is preliminary data.</text>
</comment>
<organism evidence="1 2">
    <name type="scientific">Kingdonia uniflora</name>
    <dbReference type="NCBI Taxonomy" id="39325"/>
    <lineage>
        <taxon>Eukaryota</taxon>
        <taxon>Viridiplantae</taxon>
        <taxon>Streptophyta</taxon>
        <taxon>Embryophyta</taxon>
        <taxon>Tracheophyta</taxon>
        <taxon>Spermatophyta</taxon>
        <taxon>Magnoliopsida</taxon>
        <taxon>Ranunculales</taxon>
        <taxon>Circaeasteraceae</taxon>
        <taxon>Kingdonia</taxon>
    </lineage>
</organism>
<protein>
    <submittedName>
        <fullName evidence="1">Uncharacterized protein</fullName>
    </submittedName>
</protein>
<dbReference type="EMBL" id="JACGCM010002768">
    <property type="protein sequence ID" value="KAF6136013.1"/>
    <property type="molecule type" value="Genomic_DNA"/>
</dbReference>
<dbReference type="AlphaFoldDB" id="A0A7J7L089"/>